<dbReference type="InterPro" id="IPR000873">
    <property type="entry name" value="AMP-dep_synth/lig_dom"/>
</dbReference>
<dbReference type="PROSITE" id="PS51912">
    <property type="entry name" value="DMAP1_BIND"/>
    <property type="match status" value="1"/>
</dbReference>
<feature type="region of interest" description="Disordered" evidence="2">
    <location>
        <begin position="99"/>
        <end position="138"/>
    </location>
</feature>
<dbReference type="SMART" id="SM01137">
    <property type="entry name" value="DMAP_binding"/>
    <property type="match status" value="1"/>
</dbReference>
<dbReference type="Pfam" id="PF06464">
    <property type="entry name" value="DMAP_binding"/>
    <property type="match status" value="1"/>
</dbReference>
<feature type="region of interest" description="Disordered" evidence="2">
    <location>
        <begin position="166"/>
        <end position="278"/>
    </location>
</feature>
<dbReference type="SUPFAM" id="SSF56801">
    <property type="entry name" value="Acetyl-CoA synthetase-like"/>
    <property type="match status" value="1"/>
</dbReference>
<feature type="compositionally biased region" description="Acidic residues" evidence="2">
    <location>
        <begin position="194"/>
        <end position="205"/>
    </location>
</feature>
<evidence type="ECO:0000256" key="1">
    <source>
        <dbReference type="ARBA" id="ARBA00007735"/>
    </source>
</evidence>
<dbReference type="Gene3D" id="3.40.50.12780">
    <property type="entry name" value="N-terminal domain of ligase-like"/>
    <property type="match status" value="1"/>
</dbReference>
<comment type="similarity">
    <text evidence="1">Belongs to the DIP2 family.</text>
</comment>
<organism evidence="3">
    <name type="scientific">Musca domestica</name>
    <name type="common">House fly</name>
    <dbReference type="NCBI Taxonomy" id="7370"/>
    <lineage>
        <taxon>Eukaryota</taxon>
        <taxon>Metazoa</taxon>
        <taxon>Ecdysozoa</taxon>
        <taxon>Arthropoda</taxon>
        <taxon>Hexapoda</taxon>
        <taxon>Insecta</taxon>
        <taxon>Pterygota</taxon>
        <taxon>Neoptera</taxon>
        <taxon>Endopterygota</taxon>
        <taxon>Diptera</taxon>
        <taxon>Brachycera</taxon>
        <taxon>Muscomorpha</taxon>
        <taxon>Muscoidea</taxon>
        <taxon>Muscidae</taxon>
        <taxon>Musca</taxon>
    </lineage>
</organism>
<evidence type="ECO:0000313" key="3">
    <source>
        <dbReference type="EnsemblMetazoa" id="MDOA008435-PA"/>
    </source>
</evidence>
<dbReference type="InterPro" id="IPR010506">
    <property type="entry name" value="DMAP1-bd"/>
</dbReference>
<sequence>MSASNLGGVDVSLLPLDVREKLAELDLELSEGDITQKGYEKKRAKLLQPFLTKAIEAPEETLNNAMPPYYNIRETSLENNKTVRDGALVSSEGYSYVSEVPSLSSSNQRHSNSTKRNDYYQPADSQAEPGYENSRVRRTHRKITHNEKRYHSEVRQEAVQQALAALKTRPKTNLPMPSKRSSVLNRSPDRNNDDTESSSEDESIPEEIISPDKEYNYPRDHVSNIMEPHIKPPVRESSIGIVSSKSRQSDSRKKTSLPPVPTLESSCGDSPTSSFRKDNCDYLDNTDIPKTYMAPDITQFNNTRRAADRVTRYVNVSQTDLNEDGNGKWKVSAKIQQLLNTLKRPKRRPLPEFYEDNDIELEIAANPKDPNAPKPEGNTMTAVQGEQLSVSASLPRTLEAAVQRYGTHSFKSPMATVVDPNGKMTTTLTYGKLLSRAQKIAYALSTKIFSKGPEQVTLKPGDRVALVYPNNDPLSFVTAWYGCMFRGLVPLPIELPLSSSDTPPQQVGFLLSSCGINVALTSEACLKGLPKCSTGEIAKLKGWPRLQWFVTEHLPKPPKDFSIGNLRIEDKSNAYIEYTTDKEGSVMGVTVTRLAMMNHCRALTMACRYTEGG</sequence>
<feature type="compositionally biased region" description="Low complexity" evidence="2">
    <location>
        <begin position="99"/>
        <end position="111"/>
    </location>
</feature>
<name>A0A1I8MU31_MUSDO</name>
<feature type="compositionally biased region" description="Basic and acidic residues" evidence="2">
    <location>
        <begin position="210"/>
        <end position="234"/>
    </location>
</feature>
<dbReference type="Pfam" id="PF00501">
    <property type="entry name" value="AMP-binding"/>
    <property type="match status" value="1"/>
</dbReference>
<accession>A0A1I8MU31</accession>
<dbReference type="AlphaFoldDB" id="A0A1I8MU31"/>
<evidence type="ECO:0000256" key="2">
    <source>
        <dbReference type="SAM" id="MobiDB-lite"/>
    </source>
</evidence>
<reference evidence="3" key="1">
    <citation type="submission" date="2020-05" db="UniProtKB">
        <authorList>
            <consortium name="EnsemblMetazoa"/>
        </authorList>
    </citation>
    <scope>IDENTIFICATION</scope>
    <source>
        <strain evidence="3">Aabys</strain>
    </source>
</reference>
<dbReference type="VEuPathDB" id="VectorBase:MDOA008435"/>
<dbReference type="EnsemblMetazoa" id="MDOA008435-RA">
    <property type="protein sequence ID" value="MDOA008435-PA"/>
    <property type="gene ID" value="MDOA008435"/>
</dbReference>
<dbReference type="STRING" id="7370.A0A1I8MU31"/>
<dbReference type="VEuPathDB" id="VectorBase:MDOMA2_012340"/>
<proteinExistence type="inferred from homology"/>
<feature type="compositionally biased region" description="Polar residues" evidence="2">
    <location>
        <begin position="263"/>
        <end position="274"/>
    </location>
</feature>
<dbReference type="PANTHER" id="PTHR22754:SF32">
    <property type="entry name" value="DISCO-INTERACTING PROTEIN 2"/>
    <property type="match status" value="1"/>
</dbReference>
<dbReference type="InterPro" id="IPR042099">
    <property type="entry name" value="ANL_N_sf"/>
</dbReference>
<dbReference type="PANTHER" id="PTHR22754">
    <property type="entry name" value="DISCO-INTERACTING PROTEIN 2 DIP2 -RELATED"/>
    <property type="match status" value="1"/>
</dbReference>
<dbReference type="eggNOG" id="KOG3628">
    <property type="taxonomic scope" value="Eukaryota"/>
</dbReference>
<protein>
    <submittedName>
        <fullName evidence="3">Uncharacterized protein</fullName>
    </submittedName>
</protein>